<dbReference type="InterPro" id="IPR004433">
    <property type="entry name" value="MenaQ_synth_MenD"/>
</dbReference>
<evidence type="ECO:0000313" key="10">
    <source>
        <dbReference type="Proteomes" id="UP000219688"/>
    </source>
</evidence>
<name>A0A285VPZ6_9MICO</name>
<dbReference type="GO" id="GO:0030976">
    <property type="term" value="F:thiamine pyrophosphate binding"/>
    <property type="evidence" value="ECO:0007669"/>
    <property type="project" value="UniProtKB-UniRule"/>
</dbReference>
<protein>
    <recommendedName>
        <fullName evidence="6">2-succinyl-5-enolpyruvyl-6-hydroxy-3-cyclohexene-1-carboxylate synthase</fullName>
        <shortName evidence="6">SEPHCHC synthase</shortName>
        <ecNumber evidence="6">2.2.1.9</ecNumber>
    </recommendedName>
    <alternativeName>
        <fullName evidence="6">Menaquinone biosynthesis protein MenD</fullName>
    </alternativeName>
</protein>
<comment type="cofactor">
    <cofactor evidence="6">
        <name>thiamine diphosphate</name>
        <dbReference type="ChEBI" id="CHEBI:58937"/>
    </cofactor>
    <text evidence="6">Binds 1 thiamine pyrophosphate per subunit.</text>
</comment>
<comment type="function">
    <text evidence="6">Catalyzes the thiamine diphosphate-dependent decarboxylation of 2-oxoglutarate and the subsequent addition of the resulting succinic semialdehyde-thiamine pyrophosphate anion to isochorismate to yield 2-succinyl-5-enolpyruvyl-6-hydroxy-3-cyclohexene-1-carboxylate (SEPHCHC).</text>
</comment>
<evidence type="ECO:0000259" key="7">
    <source>
        <dbReference type="Pfam" id="PF02775"/>
    </source>
</evidence>
<keyword evidence="2 6" id="KW-0479">Metal-binding</keyword>
<sequence length="568" mass="57865">MHPSTALAAVLVDELVRGGVREAVLAPGSRSAPLAYALEAADRAGRLRLHVRVDERSAGFLALGMALASRRPVPVVTTSGTAVANLHPAVLEASHAGVPLVVMSADRPAELRGTGANQTTVQPGLFGTAVRWEADLPAPGPVTDGHWRSLVCRALASATGRPASPAGPVHLNVSFRDPLAPDLGSLDAAPSGRADGGPWTVLGREPGGGHADGGGGVAPGERTVVLLGDLGDHELSRRALGWAAEAGWPVLAEPFGVLPGGTTVVPHGVVVAGRLTAGADALAGLAPDRVLVVGRLTLFRELGALSRRPGVRVEHVSATPWWTDPGSVVHVVHQTRVLDVTPDRAAGADGWVAAWRAAGRDAASVVAGMTGTLTGPGVAVKVAAALAEEDVLVLGSSNGPRDLAIGLGGRPVPGCRVVSNRGLAGIDGTVSTAVGVALAGERGRTVALMGDLTFLHDTNGLLIGPGEPRPDLTVVVVNDDGGGIFSTLEYGEPARSATPEGAARTERLFGTPHGTDLAALCAAHHVPHARAGSLEELRDALAAPADGLRVVEVPLDRAGHRPLRDRLR</sequence>
<dbReference type="CDD" id="cd02009">
    <property type="entry name" value="TPP_SHCHC_synthase"/>
    <property type="match status" value="1"/>
</dbReference>
<dbReference type="InterPro" id="IPR029061">
    <property type="entry name" value="THDP-binding"/>
</dbReference>
<evidence type="ECO:0000256" key="5">
    <source>
        <dbReference type="ARBA" id="ARBA00023211"/>
    </source>
</evidence>
<dbReference type="GO" id="GO:0000287">
    <property type="term" value="F:magnesium ion binding"/>
    <property type="evidence" value="ECO:0007669"/>
    <property type="project" value="UniProtKB-UniRule"/>
</dbReference>
<feature type="domain" description="Thiamine pyrophosphate enzyme N-terminal TPP-binding" evidence="8">
    <location>
        <begin position="7"/>
        <end position="119"/>
    </location>
</feature>
<comment type="catalytic activity">
    <reaction evidence="6">
        <text>isochorismate + 2-oxoglutarate + H(+) = 5-enolpyruvoyl-6-hydroxy-2-succinyl-cyclohex-3-ene-1-carboxylate + CO2</text>
        <dbReference type="Rhea" id="RHEA:25593"/>
        <dbReference type="ChEBI" id="CHEBI:15378"/>
        <dbReference type="ChEBI" id="CHEBI:16526"/>
        <dbReference type="ChEBI" id="CHEBI:16810"/>
        <dbReference type="ChEBI" id="CHEBI:29780"/>
        <dbReference type="ChEBI" id="CHEBI:58818"/>
        <dbReference type="EC" id="2.2.1.9"/>
    </reaction>
</comment>
<evidence type="ECO:0000313" key="9">
    <source>
        <dbReference type="EMBL" id="SOC55967.1"/>
    </source>
</evidence>
<dbReference type="EC" id="2.2.1.9" evidence="6"/>
<gene>
    <name evidence="6" type="primary">menD</name>
    <name evidence="9" type="ORF">SAMN05421879_106136</name>
</gene>
<keyword evidence="4 6" id="KW-0786">Thiamine pyrophosphate</keyword>
<dbReference type="InterPro" id="IPR011766">
    <property type="entry name" value="TPP_enzyme_TPP-bd"/>
</dbReference>
<keyword evidence="3 6" id="KW-0460">Magnesium</keyword>
<dbReference type="NCBIfam" id="TIGR00173">
    <property type="entry name" value="menD"/>
    <property type="match status" value="1"/>
</dbReference>
<comment type="pathway">
    <text evidence="6">Quinol/quinone metabolism; 1,4-dihydroxy-2-naphthoate biosynthesis; 1,4-dihydroxy-2-naphthoate from chorismate: step 2/7.</text>
</comment>
<dbReference type="RefSeq" id="WP_097188286.1">
    <property type="nucleotide sequence ID" value="NZ_OBQK01000006.1"/>
</dbReference>
<dbReference type="Gene3D" id="3.40.50.1220">
    <property type="entry name" value="TPP-binding domain"/>
    <property type="match status" value="1"/>
</dbReference>
<keyword evidence="5 6" id="KW-0464">Manganese</keyword>
<feature type="domain" description="Thiamine pyrophosphate enzyme TPP-binding" evidence="7">
    <location>
        <begin position="418"/>
        <end position="551"/>
    </location>
</feature>
<dbReference type="Gene3D" id="3.40.50.970">
    <property type="match status" value="2"/>
</dbReference>
<keyword evidence="1 6" id="KW-0808">Transferase</keyword>
<evidence type="ECO:0000256" key="1">
    <source>
        <dbReference type="ARBA" id="ARBA00022679"/>
    </source>
</evidence>
<dbReference type="PANTHER" id="PTHR42916:SF1">
    <property type="entry name" value="PROTEIN PHYLLO, CHLOROPLASTIC"/>
    <property type="match status" value="1"/>
</dbReference>
<dbReference type="PANTHER" id="PTHR42916">
    <property type="entry name" value="2-SUCCINYL-5-ENOLPYRUVYL-6-HYDROXY-3-CYCLOHEXENE-1-CARBOXYLATE SYNTHASE"/>
    <property type="match status" value="1"/>
</dbReference>
<dbReference type="EMBL" id="OBQK01000006">
    <property type="protein sequence ID" value="SOC55967.1"/>
    <property type="molecule type" value="Genomic_DNA"/>
</dbReference>
<dbReference type="Pfam" id="PF02776">
    <property type="entry name" value="TPP_enzyme_N"/>
    <property type="match status" value="1"/>
</dbReference>
<organism evidence="9 10">
    <name type="scientific">Ornithinimicrobium cerasi</name>
    <dbReference type="NCBI Taxonomy" id="2248773"/>
    <lineage>
        <taxon>Bacteria</taxon>
        <taxon>Bacillati</taxon>
        <taxon>Actinomycetota</taxon>
        <taxon>Actinomycetes</taxon>
        <taxon>Micrococcales</taxon>
        <taxon>Ornithinimicrobiaceae</taxon>
        <taxon>Ornithinimicrobium</taxon>
    </lineage>
</organism>
<keyword evidence="6" id="KW-0474">Menaquinone biosynthesis</keyword>
<dbReference type="HAMAP" id="MF_01659">
    <property type="entry name" value="MenD"/>
    <property type="match status" value="1"/>
</dbReference>
<dbReference type="Pfam" id="PF02775">
    <property type="entry name" value="TPP_enzyme_C"/>
    <property type="match status" value="1"/>
</dbReference>
<dbReference type="SUPFAM" id="SSF52518">
    <property type="entry name" value="Thiamin diphosphate-binding fold (THDP-binding)"/>
    <property type="match status" value="2"/>
</dbReference>
<comment type="cofactor">
    <cofactor evidence="6">
        <name>Mg(2+)</name>
        <dbReference type="ChEBI" id="CHEBI:18420"/>
    </cofactor>
    <cofactor evidence="6">
        <name>Mn(2+)</name>
        <dbReference type="ChEBI" id="CHEBI:29035"/>
    </cofactor>
</comment>
<dbReference type="GO" id="GO:0070204">
    <property type="term" value="F:2-succinyl-5-enolpyruvyl-6-hydroxy-3-cyclohexene-1-carboxylic-acid synthase activity"/>
    <property type="evidence" value="ECO:0007669"/>
    <property type="project" value="UniProtKB-UniRule"/>
</dbReference>
<dbReference type="GO" id="GO:0030145">
    <property type="term" value="F:manganese ion binding"/>
    <property type="evidence" value="ECO:0007669"/>
    <property type="project" value="UniProtKB-UniRule"/>
</dbReference>
<evidence type="ECO:0000256" key="4">
    <source>
        <dbReference type="ARBA" id="ARBA00023052"/>
    </source>
</evidence>
<dbReference type="CDD" id="cd07037">
    <property type="entry name" value="TPP_PYR_MenD"/>
    <property type="match status" value="1"/>
</dbReference>
<dbReference type="Proteomes" id="UP000219688">
    <property type="component" value="Unassembled WGS sequence"/>
</dbReference>
<reference evidence="10" key="1">
    <citation type="submission" date="2017-08" db="EMBL/GenBank/DDBJ databases">
        <authorList>
            <person name="Varghese N."/>
            <person name="Submissions S."/>
        </authorList>
    </citation>
    <scope>NUCLEOTIDE SEQUENCE [LARGE SCALE GENOMIC DNA]</scope>
    <source>
        <strain evidence="10">USBA17B2</strain>
    </source>
</reference>
<evidence type="ECO:0000256" key="6">
    <source>
        <dbReference type="HAMAP-Rule" id="MF_01659"/>
    </source>
</evidence>
<dbReference type="GO" id="GO:0009234">
    <property type="term" value="P:menaquinone biosynthetic process"/>
    <property type="evidence" value="ECO:0007669"/>
    <property type="project" value="UniProtKB-UniRule"/>
</dbReference>
<dbReference type="UniPathway" id="UPA01057">
    <property type="reaction ID" value="UER00164"/>
</dbReference>
<comment type="pathway">
    <text evidence="6">Quinol/quinone metabolism; menaquinone biosynthesis.</text>
</comment>
<keyword evidence="10" id="KW-1185">Reference proteome</keyword>
<dbReference type="AlphaFoldDB" id="A0A285VPZ6"/>
<proteinExistence type="inferred from homology"/>
<accession>A0A285VPZ6</accession>
<dbReference type="InterPro" id="IPR012001">
    <property type="entry name" value="Thiamin_PyroP_enz_TPP-bd_dom"/>
</dbReference>
<evidence type="ECO:0000256" key="2">
    <source>
        <dbReference type="ARBA" id="ARBA00022723"/>
    </source>
</evidence>
<comment type="similarity">
    <text evidence="6">Belongs to the TPP enzyme family. MenD subfamily.</text>
</comment>
<dbReference type="UniPathway" id="UPA00079"/>
<evidence type="ECO:0000256" key="3">
    <source>
        <dbReference type="ARBA" id="ARBA00022842"/>
    </source>
</evidence>
<evidence type="ECO:0000259" key="8">
    <source>
        <dbReference type="Pfam" id="PF02776"/>
    </source>
</evidence>
<comment type="subunit">
    <text evidence="6">Homodimer.</text>
</comment>
<dbReference type="PIRSF" id="PIRSF004983">
    <property type="entry name" value="MenD"/>
    <property type="match status" value="1"/>
</dbReference>